<proteinExistence type="predicted"/>
<dbReference type="PROSITE" id="PS50164">
    <property type="entry name" value="GIY_YIG"/>
    <property type="match status" value="1"/>
</dbReference>
<gene>
    <name evidence="2" type="ORF">CYJ25_06155</name>
</gene>
<protein>
    <recommendedName>
        <fullName evidence="1">GIY-YIG domain-containing protein</fullName>
    </recommendedName>
</protein>
<dbReference type="InterPro" id="IPR000305">
    <property type="entry name" value="GIY-YIG_endonuc"/>
</dbReference>
<feature type="domain" description="GIY-YIG" evidence="1">
    <location>
        <begin position="55"/>
        <end position="137"/>
    </location>
</feature>
<dbReference type="OrthoDB" id="4865220at2"/>
<dbReference type="Proteomes" id="UP000234545">
    <property type="component" value="Unassembled WGS sequence"/>
</dbReference>
<dbReference type="InterPro" id="IPR035901">
    <property type="entry name" value="GIY-YIG_endonuc_sf"/>
</dbReference>
<dbReference type="EMBL" id="PKKJ01000007">
    <property type="protein sequence ID" value="PKY66030.1"/>
    <property type="molecule type" value="Genomic_DNA"/>
</dbReference>
<dbReference type="CDD" id="cd00719">
    <property type="entry name" value="GIY-YIG_SF"/>
    <property type="match status" value="1"/>
</dbReference>
<accession>A0A2I1I4I5</accession>
<evidence type="ECO:0000313" key="3">
    <source>
        <dbReference type="Proteomes" id="UP000234545"/>
    </source>
</evidence>
<dbReference type="Gene3D" id="3.40.1440.10">
    <property type="entry name" value="GIY-YIG endonuclease"/>
    <property type="match status" value="1"/>
</dbReference>
<name>A0A2I1I4I5_9ACTO</name>
<dbReference type="AlphaFoldDB" id="A0A2I1I4I5"/>
<sequence>MEPERESASRTSLEELETMPIAKVASDVNKTSSELKYARFPVRELDSISALIPHNRRGIYVLEFSNGEFYVGQAKNVVTRFAQHRHGNTNHVDPWTDVEKLWFMPVPAVMSLDSIEYQEIQRFRADAKRLRNRLGNVGHDQPSSLDLEIPVEDQQAWALGDGPYDLRGARQRLEGFGSEPTKFARLVPNEYQEPILRDIAFALKELVPSAVELEGKYWTLTDCPSTSGGRWATLSTGFIELLFFPRTCKVPDQKATKLESVEGVGWLNTVPGTILQGKTTGFWAFEYESSYGGFLDAWAFTATYPSANSDAINYAVGDLEQFCNQYPEVLEGARKFALQAMRQNTSGMFKRWHSKPLVRDVYQYAINQQSGGLEGQL</sequence>
<dbReference type="Pfam" id="PF01541">
    <property type="entry name" value="GIY-YIG"/>
    <property type="match status" value="1"/>
</dbReference>
<comment type="caution">
    <text evidence="2">The sequence shown here is derived from an EMBL/GenBank/DDBJ whole genome shotgun (WGS) entry which is preliminary data.</text>
</comment>
<organism evidence="2 3">
    <name type="scientific">Schaalia turicensis</name>
    <dbReference type="NCBI Taxonomy" id="131111"/>
    <lineage>
        <taxon>Bacteria</taxon>
        <taxon>Bacillati</taxon>
        <taxon>Actinomycetota</taxon>
        <taxon>Actinomycetes</taxon>
        <taxon>Actinomycetales</taxon>
        <taxon>Actinomycetaceae</taxon>
        <taxon>Schaalia</taxon>
    </lineage>
</organism>
<evidence type="ECO:0000259" key="1">
    <source>
        <dbReference type="PROSITE" id="PS50164"/>
    </source>
</evidence>
<evidence type="ECO:0000313" key="2">
    <source>
        <dbReference type="EMBL" id="PKY66030.1"/>
    </source>
</evidence>
<dbReference type="RefSeq" id="WP_101628309.1">
    <property type="nucleotide sequence ID" value="NZ_PKKJ01000007.1"/>
</dbReference>
<dbReference type="SUPFAM" id="SSF82771">
    <property type="entry name" value="GIY-YIG endonuclease"/>
    <property type="match status" value="1"/>
</dbReference>
<reference evidence="2 3" key="1">
    <citation type="submission" date="2017-12" db="EMBL/GenBank/DDBJ databases">
        <title>Phylogenetic diversity of female urinary microbiome.</title>
        <authorList>
            <person name="Thomas-White K."/>
            <person name="Wolfe A.J."/>
        </authorList>
    </citation>
    <scope>NUCLEOTIDE SEQUENCE [LARGE SCALE GENOMIC DNA]</scope>
    <source>
        <strain evidence="2 3">UMB0250</strain>
    </source>
</reference>